<dbReference type="PANTHER" id="PTHR47432:SF1">
    <property type="entry name" value="CELL WALL ASSEMBLY REGULATOR SMI1"/>
    <property type="match status" value="1"/>
</dbReference>
<dbReference type="GeneID" id="28728071"/>
<feature type="compositionally biased region" description="Polar residues" evidence="1">
    <location>
        <begin position="233"/>
        <end position="252"/>
    </location>
</feature>
<dbReference type="GO" id="GO:0070880">
    <property type="term" value="P:fungal-type cell wall beta-glucan biosynthetic process"/>
    <property type="evidence" value="ECO:0007669"/>
    <property type="project" value="TreeGrafter"/>
</dbReference>
<dbReference type="InterPro" id="IPR051873">
    <property type="entry name" value="KNR4/SMI1_regulator"/>
</dbReference>
<evidence type="ECO:0000313" key="2">
    <source>
        <dbReference type="EMBL" id="KOS13087.1"/>
    </source>
</evidence>
<dbReference type="STRING" id="77020.A0A0M8MMG3"/>
<feature type="region of interest" description="Disordered" evidence="1">
    <location>
        <begin position="200"/>
        <end position="279"/>
    </location>
</feature>
<evidence type="ECO:0000256" key="1">
    <source>
        <dbReference type="SAM" id="MobiDB-lite"/>
    </source>
</evidence>
<accession>A0A0M8MMG3</accession>
<dbReference type="PANTHER" id="PTHR47432">
    <property type="entry name" value="CELL WALL ASSEMBLY REGULATOR SMI1"/>
    <property type="match status" value="1"/>
</dbReference>
<dbReference type="GO" id="GO:0043332">
    <property type="term" value="C:mating projection tip"/>
    <property type="evidence" value="ECO:0007669"/>
    <property type="project" value="TreeGrafter"/>
</dbReference>
<evidence type="ECO:0000313" key="3">
    <source>
        <dbReference type="Proteomes" id="UP000037751"/>
    </source>
</evidence>
<feature type="compositionally biased region" description="Low complexity" evidence="1">
    <location>
        <begin position="253"/>
        <end position="266"/>
    </location>
</feature>
<gene>
    <name evidence="2" type="ORF">Malapachy_1695</name>
</gene>
<dbReference type="VEuPathDB" id="FungiDB:Malapachy_1695"/>
<proteinExistence type="predicted"/>
<feature type="compositionally biased region" description="Polar residues" evidence="1">
    <location>
        <begin position="205"/>
        <end position="221"/>
    </location>
</feature>
<organism evidence="2 3">
    <name type="scientific">Malassezia pachydermatis</name>
    <dbReference type="NCBI Taxonomy" id="77020"/>
    <lineage>
        <taxon>Eukaryota</taxon>
        <taxon>Fungi</taxon>
        <taxon>Dikarya</taxon>
        <taxon>Basidiomycota</taxon>
        <taxon>Ustilaginomycotina</taxon>
        <taxon>Malasseziomycetes</taxon>
        <taxon>Malasseziales</taxon>
        <taxon>Malasseziaceae</taxon>
        <taxon>Malassezia</taxon>
    </lineage>
</organism>
<name>A0A0M8MMG3_9BASI</name>
<sequence length="405" mass="44584">MNFSTIWDKCSRRRTDAILREWQFWRYVDKDPETGANAQLKSRMRSCPHNWIRKEYSCPGWIPLVADGMGNYLGVDLSPDPRGSGKPGQVILFGRDFDTKVVLWGCDGADGWAKFLLTFIDELEAGTTYKVEGVGEGEGAGTEDDIGYQSYFDAAGDVGGEGRVQFQLTGEYMHWPVLDSWADRSMRAWVTAGMASRRLSEAGSEASSINEIRDVSTSSTAIDPMDPLMMRSRASQKSRTMTPRASRPSTPYSQRHLSSRRQSQESGTASPTKRRAMPVPLPLLDLPTIEDLRAAEAAEAARLSRDGSRLDHLRPFALGSGKRSPMYSNVVSSSVSVPMDETLEMTDRGGMLPSTNLDEGRVPSRPSLGQKYSLGSRSTAQLIDSSASHNEVHGQVIDIPPSPTH</sequence>
<feature type="region of interest" description="Disordered" evidence="1">
    <location>
        <begin position="386"/>
        <end position="405"/>
    </location>
</feature>
<dbReference type="AlphaFoldDB" id="A0A0M8MMG3"/>
<feature type="region of interest" description="Disordered" evidence="1">
    <location>
        <begin position="348"/>
        <end position="371"/>
    </location>
</feature>
<comment type="caution">
    <text evidence="2">The sequence shown here is derived from an EMBL/GenBank/DDBJ whole genome shotgun (WGS) entry which is preliminary data.</text>
</comment>
<reference evidence="2 3" key="1">
    <citation type="submission" date="2015-07" db="EMBL/GenBank/DDBJ databases">
        <title>Draft Genome Sequence of Malassezia furfur CBS1878 and Malassezia pachydermatis CBS1879.</title>
        <authorList>
            <person name="Triana S."/>
            <person name="Ohm R."/>
            <person name="Gonzalez A."/>
            <person name="DeCock H."/>
            <person name="Restrepo S."/>
            <person name="Celis A."/>
        </authorList>
    </citation>
    <scope>NUCLEOTIDE SEQUENCE [LARGE SCALE GENOMIC DNA]</scope>
    <source>
        <strain evidence="2 3">CBS 1879</strain>
    </source>
</reference>
<dbReference type="EMBL" id="LGAV01000007">
    <property type="protein sequence ID" value="KOS13087.1"/>
    <property type="molecule type" value="Genomic_DNA"/>
</dbReference>
<protein>
    <submittedName>
        <fullName evidence="2">Glucan synthesis protein</fullName>
    </submittedName>
</protein>
<dbReference type="OrthoDB" id="2305498at2759"/>
<keyword evidence="3" id="KW-1185">Reference proteome</keyword>
<dbReference type="Proteomes" id="UP000037751">
    <property type="component" value="Unassembled WGS sequence"/>
</dbReference>
<dbReference type="RefSeq" id="XP_017990719.1">
    <property type="nucleotide sequence ID" value="XM_018136196.1"/>
</dbReference>